<dbReference type="EMBL" id="JAMKOV010000009">
    <property type="protein sequence ID" value="KAI8038129.1"/>
    <property type="molecule type" value="Genomic_DNA"/>
</dbReference>
<dbReference type="AlphaFoldDB" id="A0A9P9YKD2"/>
<gene>
    <name evidence="2" type="ORF">M5D96_009170</name>
</gene>
<sequence length="85" mass="9098">MWPGNNKNHSCLIRSRRRCTPSRRPLNSATLPHTRPPAPKATTIRPRSIFGTARQSPRSPLVAIGFAGFAGFGGFSASTSFGTCG</sequence>
<evidence type="ECO:0000313" key="3">
    <source>
        <dbReference type="Proteomes" id="UP001059596"/>
    </source>
</evidence>
<proteinExistence type="predicted"/>
<comment type="caution">
    <text evidence="2">The sequence shown here is derived from an EMBL/GenBank/DDBJ whole genome shotgun (WGS) entry which is preliminary data.</text>
</comment>
<feature type="region of interest" description="Disordered" evidence="1">
    <location>
        <begin position="1"/>
        <end position="54"/>
    </location>
</feature>
<keyword evidence="3" id="KW-1185">Reference proteome</keyword>
<protein>
    <submittedName>
        <fullName evidence="2">Uncharacterized protein</fullName>
    </submittedName>
</protein>
<evidence type="ECO:0000313" key="2">
    <source>
        <dbReference type="EMBL" id="KAI8038129.1"/>
    </source>
</evidence>
<evidence type="ECO:0000256" key="1">
    <source>
        <dbReference type="SAM" id="MobiDB-lite"/>
    </source>
</evidence>
<name>A0A9P9YKD2_9MUSC</name>
<dbReference type="Proteomes" id="UP001059596">
    <property type="component" value="Unassembled WGS sequence"/>
</dbReference>
<reference evidence="2" key="1">
    <citation type="journal article" date="2023" name="Genome Biol. Evol.">
        <title>Long-read-based Genome Assembly of Drosophila gunungcola Reveals Fewer Chemosensory Genes in Flower-breeding Species.</title>
        <authorList>
            <person name="Negi A."/>
            <person name="Liao B.Y."/>
            <person name="Yeh S.D."/>
        </authorList>
    </citation>
    <scope>NUCLEOTIDE SEQUENCE</scope>
    <source>
        <strain evidence="2">Sukarami</strain>
    </source>
</reference>
<accession>A0A9P9YKD2</accession>
<organism evidence="2 3">
    <name type="scientific">Drosophila gunungcola</name>
    <name type="common">fruit fly</name>
    <dbReference type="NCBI Taxonomy" id="103775"/>
    <lineage>
        <taxon>Eukaryota</taxon>
        <taxon>Metazoa</taxon>
        <taxon>Ecdysozoa</taxon>
        <taxon>Arthropoda</taxon>
        <taxon>Hexapoda</taxon>
        <taxon>Insecta</taxon>
        <taxon>Pterygota</taxon>
        <taxon>Neoptera</taxon>
        <taxon>Endopterygota</taxon>
        <taxon>Diptera</taxon>
        <taxon>Brachycera</taxon>
        <taxon>Muscomorpha</taxon>
        <taxon>Ephydroidea</taxon>
        <taxon>Drosophilidae</taxon>
        <taxon>Drosophila</taxon>
        <taxon>Sophophora</taxon>
    </lineage>
</organism>